<evidence type="ECO:0000256" key="4">
    <source>
        <dbReference type="ARBA" id="ARBA00022842"/>
    </source>
</evidence>
<dbReference type="GO" id="GO:0003723">
    <property type="term" value="F:RNA binding"/>
    <property type="evidence" value="ECO:0007669"/>
    <property type="project" value="InterPro"/>
</dbReference>
<proteinExistence type="predicted"/>
<evidence type="ECO:0000313" key="7">
    <source>
        <dbReference type="Proteomes" id="UP000218432"/>
    </source>
</evidence>
<keyword evidence="1" id="KW-0808">Transferase</keyword>
<organism evidence="6 7">
    <name type="scientific">Burkholderia stabilis</name>
    <dbReference type="NCBI Taxonomy" id="95485"/>
    <lineage>
        <taxon>Bacteria</taxon>
        <taxon>Pseudomonadati</taxon>
        <taxon>Pseudomonadota</taxon>
        <taxon>Betaproteobacteria</taxon>
        <taxon>Burkholderiales</taxon>
        <taxon>Burkholderiaceae</taxon>
        <taxon>Burkholderia</taxon>
        <taxon>Burkholderia cepacia complex</taxon>
    </lineage>
</organism>
<protein>
    <submittedName>
        <fullName evidence="6">Reverse transcriptase</fullName>
    </submittedName>
</protein>
<accession>A0A1Y1C1T7</accession>
<dbReference type="GO" id="GO:0046872">
    <property type="term" value="F:metal ion binding"/>
    <property type="evidence" value="ECO:0007669"/>
    <property type="project" value="UniProtKB-KW"/>
</dbReference>
<evidence type="ECO:0000313" key="6">
    <source>
        <dbReference type="EMBL" id="BAX64007.1"/>
    </source>
</evidence>
<dbReference type="PRINTS" id="PR00866">
    <property type="entry name" value="RNADNAPOLMS"/>
</dbReference>
<dbReference type="Proteomes" id="UP000218432">
    <property type="component" value="Chromosome 3"/>
</dbReference>
<dbReference type="InterPro" id="IPR000123">
    <property type="entry name" value="Reverse_transcriptase_msDNA"/>
</dbReference>
<gene>
    <name evidence="6" type="ORF">BSFP_068800</name>
</gene>
<dbReference type="AlphaFoldDB" id="A0A1Y1C1T7"/>
<keyword evidence="4" id="KW-0460">Magnesium</keyword>
<sequence>MYASLFDTVRTIAEAMLAGSPERDGVIARMTAVLGAAPPWTHEVADAALARFGANWADADIDALAANLADAPGFVRAWYGDDRPAVIRVVRRPPVQRPLPAPLAGCDVPQWATPGDLAGWLGVSVPELDWLSDRWRVDARGSATPLHHYTYVAVDKRSGGCRVVEIPKGRLREAQRRILHGLLDRIAPHGAVHGFRKGRGIVSFAAPHADRDVVVRFDLADFFVSVRAARVHALFVTLGYLALLVRAMTGARSD</sequence>
<reference evidence="6 7" key="1">
    <citation type="journal article" date="2017" name="Genome Announc.">
        <title>Complete Genome Sequence of Burkholderia stabilis FERMP-21014.</title>
        <authorList>
            <person name="Konishi K."/>
            <person name="Kumagai T."/>
            <person name="Sakasegawa S."/>
            <person name="Tamura T."/>
        </authorList>
    </citation>
    <scope>NUCLEOTIDE SEQUENCE [LARGE SCALE GENOMIC DNA]</scope>
    <source>
        <strain evidence="6 7">FERMP-21014</strain>
    </source>
</reference>
<keyword evidence="3" id="KW-0479">Metal-binding</keyword>
<dbReference type="EMBL" id="AP018113">
    <property type="protein sequence ID" value="BAX64007.1"/>
    <property type="molecule type" value="Genomic_DNA"/>
</dbReference>
<evidence type="ECO:0000256" key="1">
    <source>
        <dbReference type="ARBA" id="ARBA00022679"/>
    </source>
</evidence>
<evidence type="ECO:0000256" key="5">
    <source>
        <dbReference type="ARBA" id="ARBA00022918"/>
    </source>
</evidence>
<keyword evidence="2" id="KW-0548">Nucleotidyltransferase</keyword>
<keyword evidence="5 6" id="KW-0695">RNA-directed DNA polymerase</keyword>
<dbReference type="GO" id="GO:0003964">
    <property type="term" value="F:RNA-directed DNA polymerase activity"/>
    <property type="evidence" value="ECO:0007669"/>
    <property type="project" value="UniProtKB-KW"/>
</dbReference>
<name>A0A1Y1C1T7_9BURK</name>
<evidence type="ECO:0000256" key="3">
    <source>
        <dbReference type="ARBA" id="ARBA00022723"/>
    </source>
</evidence>
<evidence type="ECO:0000256" key="2">
    <source>
        <dbReference type="ARBA" id="ARBA00022695"/>
    </source>
</evidence>